<keyword evidence="2" id="KW-1185">Reference proteome</keyword>
<comment type="caution">
    <text evidence="1">The sequence shown here is derived from an EMBL/GenBank/DDBJ whole genome shotgun (WGS) entry which is preliminary data.</text>
</comment>
<proteinExistence type="predicted"/>
<name>A0A8T0HNT6_CERPU</name>
<protein>
    <submittedName>
        <fullName evidence="1">Uncharacterized protein</fullName>
    </submittedName>
</protein>
<dbReference type="EMBL" id="CM026426">
    <property type="protein sequence ID" value="KAG0572532.1"/>
    <property type="molecule type" value="Genomic_DNA"/>
</dbReference>
<dbReference type="AlphaFoldDB" id="A0A8T0HNT6"/>
<evidence type="ECO:0000313" key="1">
    <source>
        <dbReference type="EMBL" id="KAG0572532.1"/>
    </source>
</evidence>
<reference evidence="1" key="1">
    <citation type="submission" date="2020-06" db="EMBL/GenBank/DDBJ databases">
        <title>WGS assembly of Ceratodon purpureus strain R40.</title>
        <authorList>
            <person name="Carey S.B."/>
            <person name="Jenkins J."/>
            <person name="Shu S."/>
            <person name="Lovell J.T."/>
            <person name="Sreedasyam A."/>
            <person name="Maumus F."/>
            <person name="Tiley G.P."/>
            <person name="Fernandez-Pozo N."/>
            <person name="Barry K."/>
            <person name="Chen C."/>
            <person name="Wang M."/>
            <person name="Lipzen A."/>
            <person name="Daum C."/>
            <person name="Saski C.A."/>
            <person name="Payton A.C."/>
            <person name="Mcbreen J.C."/>
            <person name="Conrad R.E."/>
            <person name="Kollar L.M."/>
            <person name="Olsson S."/>
            <person name="Huttunen S."/>
            <person name="Landis J.B."/>
            <person name="Wickett N.J."/>
            <person name="Johnson M.G."/>
            <person name="Rensing S.A."/>
            <person name="Grimwood J."/>
            <person name="Schmutz J."/>
            <person name="Mcdaniel S.F."/>
        </authorList>
    </citation>
    <scope>NUCLEOTIDE SEQUENCE</scope>
    <source>
        <strain evidence="1">R40</strain>
    </source>
</reference>
<gene>
    <name evidence="1" type="ORF">KC19_VG103100</name>
</gene>
<accession>A0A8T0HNT6</accession>
<organism evidence="1 2">
    <name type="scientific">Ceratodon purpureus</name>
    <name type="common">Fire moss</name>
    <name type="synonym">Dicranum purpureum</name>
    <dbReference type="NCBI Taxonomy" id="3225"/>
    <lineage>
        <taxon>Eukaryota</taxon>
        <taxon>Viridiplantae</taxon>
        <taxon>Streptophyta</taxon>
        <taxon>Embryophyta</taxon>
        <taxon>Bryophyta</taxon>
        <taxon>Bryophytina</taxon>
        <taxon>Bryopsida</taxon>
        <taxon>Dicranidae</taxon>
        <taxon>Pseudoditrichales</taxon>
        <taxon>Ditrichaceae</taxon>
        <taxon>Ceratodon</taxon>
    </lineage>
</organism>
<dbReference type="Proteomes" id="UP000822688">
    <property type="component" value="Chromosome V"/>
</dbReference>
<evidence type="ECO:0000313" key="2">
    <source>
        <dbReference type="Proteomes" id="UP000822688"/>
    </source>
</evidence>
<sequence length="118" mass="13385">MTSNNPSMHMPVEHFDNSALQLLHLSVSIGNHDMYPLETTICTVHFIPKSLRTSCSRFIHLVSASEQSASVLRFRESSWNLRLMEVYLHRHSHKIGIIALEDTPHNSGALLDHPCVSR</sequence>